<comment type="caution">
    <text evidence="3">The sequence shown here is derived from an EMBL/GenBank/DDBJ whole genome shotgun (WGS) entry which is preliminary data.</text>
</comment>
<dbReference type="InterPro" id="IPR044276">
    <property type="entry name" value="CANIN_dom"/>
</dbReference>
<sequence>MPISSIFLPNPQRLFTAPTPRPVPADSGLWCPELKDITQAFYNFGACASALFPAGLVQHEFISEILEFPEYSSRPADIKNENICFQLSFITMLEDTFKFLTLCVTSQPRCYPDHQRLAILALLCRVSLDRNLRKQPLIDLQQLLLVLLEGIQKWKETLPELCRSLGHVSQHHHNMVAVVRCFPDTTSRGRQLGRNLSLYFSMKLLGKMQMFSSFWQEEIQLQQLCDLLPLMRPACLKQALQKTQKFQEKPTNNQQKTLSALDHEACYLCYNLLVLANVVVGTKPASPKEQGHLQQLCLQDQVEELGCPNLRQVAGVAVAKLAPINPLAGQE</sequence>
<dbReference type="PANTHER" id="PTHR16046">
    <property type="entry name" value="SMC5-SMC6 COMPLEX LOCALIZATION FACTOR 2"/>
    <property type="match status" value="1"/>
</dbReference>
<reference evidence="3 4" key="1">
    <citation type="journal article" date="2024" name="Proc. Natl. Acad. Sci. U.S.A.">
        <title>The genetic regulatory architecture and epigenomic basis for age-related changes in rattlesnake venom.</title>
        <authorList>
            <person name="Hogan M.P."/>
            <person name="Holding M.L."/>
            <person name="Nystrom G.S."/>
            <person name="Colston T.J."/>
            <person name="Bartlett D.A."/>
            <person name="Mason A.J."/>
            <person name="Ellsworth S.A."/>
            <person name="Rautsaw R.M."/>
            <person name="Lawrence K.C."/>
            <person name="Strickland J.L."/>
            <person name="He B."/>
            <person name="Fraser P."/>
            <person name="Margres M.J."/>
            <person name="Gilbert D.M."/>
            <person name="Gibbs H.L."/>
            <person name="Parkinson C.L."/>
            <person name="Rokyta D.R."/>
        </authorList>
    </citation>
    <scope>NUCLEOTIDE SEQUENCE [LARGE SCALE GENOMIC DNA]</scope>
    <source>
        <strain evidence="3">DRR0105</strain>
    </source>
</reference>
<organism evidence="3 4">
    <name type="scientific">Crotalus adamanteus</name>
    <name type="common">Eastern diamondback rattlesnake</name>
    <dbReference type="NCBI Taxonomy" id="8729"/>
    <lineage>
        <taxon>Eukaryota</taxon>
        <taxon>Metazoa</taxon>
        <taxon>Chordata</taxon>
        <taxon>Craniata</taxon>
        <taxon>Vertebrata</taxon>
        <taxon>Euteleostomi</taxon>
        <taxon>Lepidosauria</taxon>
        <taxon>Squamata</taxon>
        <taxon>Bifurcata</taxon>
        <taxon>Unidentata</taxon>
        <taxon>Episquamata</taxon>
        <taxon>Toxicofera</taxon>
        <taxon>Serpentes</taxon>
        <taxon>Colubroidea</taxon>
        <taxon>Viperidae</taxon>
        <taxon>Crotalinae</taxon>
        <taxon>Crotalus</taxon>
    </lineage>
</organism>
<keyword evidence="4" id="KW-1185">Reference proteome</keyword>
<gene>
    <name evidence="3" type="ORF">NXF25_014600</name>
</gene>
<dbReference type="EMBL" id="JAOTOJ010000010">
    <property type="protein sequence ID" value="KAK9395254.1"/>
    <property type="molecule type" value="Genomic_DNA"/>
</dbReference>
<evidence type="ECO:0000259" key="2">
    <source>
        <dbReference type="Pfam" id="PF14816"/>
    </source>
</evidence>
<protein>
    <recommendedName>
        <fullName evidence="2">Coiled-coil SMC6 And NSE5 INteracting (CANIN) domain-containing protein</fullName>
    </recommendedName>
</protein>
<dbReference type="Proteomes" id="UP001474421">
    <property type="component" value="Unassembled WGS sequence"/>
</dbReference>
<evidence type="ECO:0000256" key="1">
    <source>
        <dbReference type="ARBA" id="ARBA00010311"/>
    </source>
</evidence>
<dbReference type="Pfam" id="PF14816">
    <property type="entry name" value="CANIN"/>
    <property type="match status" value="1"/>
</dbReference>
<name>A0AAW1AZH8_CROAD</name>
<accession>A0AAW1AZH8</accession>
<dbReference type="InterPro" id="IPR026161">
    <property type="entry name" value="FAM178"/>
</dbReference>
<dbReference type="PANTHER" id="PTHR16046:SF11">
    <property type="entry name" value="PROTEIN FAM178B"/>
    <property type="match status" value="1"/>
</dbReference>
<dbReference type="AlphaFoldDB" id="A0AAW1AZH8"/>
<comment type="similarity">
    <text evidence="1">Belongs to the FAM178 family.</text>
</comment>
<proteinExistence type="inferred from homology"/>
<feature type="domain" description="Coiled-coil SMC6 And NSE5 INteracting (CANIN)" evidence="2">
    <location>
        <begin position="27"/>
        <end position="208"/>
    </location>
</feature>
<evidence type="ECO:0000313" key="3">
    <source>
        <dbReference type="EMBL" id="KAK9395254.1"/>
    </source>
</evidence>
<evidence type="ECO:0000313" key="4">
    <source>
        <dbReference type="Proteomes" id="UP001474421"/>
    </source>
</evidence>